<dbReference type="RefSeq" id="WP_138191889.1">
    <property type="nucleotide sequence ID" value="NZ_VBWP01000009.1"/>
</dbReference>
<dbReference type="AlphaFoldDB" id="A0A5R8Q905"/>
<proteinExistence type="predicted"/>
<dbReference type="Proteomes" id="UP000306912">
    <property type="component" value="Unassembled WGS sequence"/>
</dbReference>
<evidence type="ECO:0000256" key="1">
    <source>
        <dbReference type="SAM" id="Phobius"/>
    </source>
</evidence>
<keyword evidence="1" id="KW-1133">Transmembrane helix</keyword>
<keyword evidence="1" id="KW-0472">Membrane</keyword>
<name>A0A5R8Q905_9FIRM</name>
<keyword evidence="1" id="KW-0812">Transmembrane</keyword>
<protein>
    <submittedName>
        <fullName evidence="2">Uncharacterized protein</fullName>
    </submittedName>
</protein>
<comment type="caution">
    <text evidence="2">The sequence shown here is derived from an EMBL/GenBank/DDBJ whole genome shotgun (WGS) entry which is preliminary data.</text>
</comment>
<keyword evidence="3" id="KW-1185">Reference proteome</keyword>
<accession>A0A5R8Q905</accession>
<dbReference type="EMBL" id="VBWP01000009">
    <property type="protein sequence ID" value="TLG72125.1"/>
    <property type="molecule type" value="Genomic_DNA"/>
</dbReference>
<organism evidence="2 3">
    <name type="scientific">Culicoidibacter larvae</name>
    <dbReference type="NCBI Taxonomy" id="2579976"/>
    <lineage>
        <taxon>Bacteria</taxon>
        <taxon>Bacillati</taxon>
        <taxon>Bacillota</taxon>
        <taxon>Culicoidibacteria</taxon>
        <taxon>Culicoidibacterales</taxon>
        <taxon>Culicoidibacteraceae</taxon>
        <taxon>Culicoidibacter</taxon>
    </lineage>
</organism>
<dbReference type="InParanoid" id="A0A5R8Q905"/>
<evidence type="ECO:0000313" key="2">
    <source>
        <dbReference type="EMBL" id="TLG72125.1"/>
    </source>
</evidence>
<sequence length="417" mass="48403">MKKVLSWKKVLIGSLMVLGIILVAFVGLRICFTVHLNNISNQTYDEVYNRIALNGVLFGDELLGAKVRESVAELLADKDQEYELYMNLAGPEGYDDNAGHLFWKFAFPEQIGESYFAEHYFWQEQDKTVTYLEVLNIQLHATFTYVTINEKYEALVDEYRQQILDGTVILMPVNFDKEQYSDLSVEKSGMRLAVVTRDLSENNKHYTIVGVGYPDSSTSMNYMFRSFKEGDWSEARLIGNPEFLYQQGYIFDNLANEDKKLISTLERSDLISLIKTQVDLTEVSNNEFELEGDDGKVTKYEVPTYYEFSKYVNGTNDINIVGVREYYYFHYNGYDDHKAIIEECQISKCTGRTDLIAIKRDLWNELHNNSDNSRLDITRKLEIFIETDDGVISNLHDYRETGLLKQRMIRDFDLVIN</sequence>
<feature type="transmembrane region" description="Helical" evidence="1">
    <location>
        <begin position="12"/>
        <end position="36"/>
    </location>
</feature>
<gene>
    <name evidence="2" type="ORF">FEZ08_09860</name>
</gene>
<evidence type="ECO:0000313" key="3">
    <source>
        <dbReference type="Proteomes" id="UP000306912"/>
    </source>
</evidence>
<reference evidence="2 3" key="1">
    <citation type="submission" date="2019-05" db="EMBL/GenBank/DDBJ databases">
        <title>Culicoidintestinum kansasii gen. nov., sp. nov. from the gastrointestinal tract of the biting midge, Culicoides sonorensis.</title>
        <authorList>
            <person name="Neupane S."/>
            <person name="Ghosh A."/>
            <person name="Gunther S."/>
            <person name="Martin K."/>
            <person name="Zurek L."/>
        </authorList>
    </citation>
    <scope>NUCLEOTIDE SEQUENCE [LARGE SCALE GENOMIC DNA]</scope>
    <source>
        <strain evidence="2 3">CS-1</strain>
    </source>
</reference>